<dbReference type="RefSeq" id="WP_274266316.1">
    <property type="nucleotide sequence ID" value="NZ_CP117880.1"/>
</dbReference>
<name>A0ABY7WGT1_9SPHI</name>
<keyword evidence="2" id="KW-1185">Reference proteome</keyword>
<accession>A0ABY7WGT1</accession>
<dbReference type="Proteomes" id="UP001221558">
    <property type="component" value="Chromosome"/>
</dbReference>
<evidence type="ECO:0000313" key="1">
    <source>
        <dbReference type="EMBL" id="WDF67588.1"/>
    </source>
</evidence>
<reference evidence="1 2" key="1">
    <citation type="submission" date="2023-02" db="EMBL/GenBank/DDBJ databases">
        <title>Genome sequence of Sphingobacterium sp. KACC 22765.</title>
        <authorList>
            <person name="Kim S."/>
            <person name="Heo J."/>
            <person name="Kwon S.-W."/>
        </authorList>
    </citation>
    <scope>NUCLEOTIDE SEQUENCE [LARGE SCALE GENOMIC DNA]</scope>
    <source>
        <strain evidence="1 2">KACC 22765</strain>
    </source>
</reference>
<proteinExistence type="predicted"/>
<protein>
    <submittedName>
        <fullName evidence="1">Uncharacterized protein</fullName>
    </submittedName>
</protein>
<gene>
    <name evidence="1" type="ORF">PQ465_14910</name>
</gene>
<sequence length="152" mass="17490">MELIKRLDSYNLHYGFLENSKDFDFKIHPERIIIRNDALRTNDRQLYATYVKKKFPKQAAAALASYDSTAARLLKLTRTEAAELFKTHGVNILRSDISTEEQDAIFKAMVIPDDELPTKPENTKEKLIHNCVRPEVVLGRPYIWIDASGLPE</sequence>
<dbReference type="EMBL" id="CP117880">
    <property type="protein sequence ID" value="WDF67588.1"/>
    <property type="molecule type" value="Genomic_DNA"/>
</dbReference>
<organism evidence="1 2">
    <name type="scientific">Sphingobacterium oryzagri</name>
    <dbReference type="NCBI Taxonomy" id="3025669"/>
    <lineage>
        <taxon>Bacteria</taxon>
        <taxon>Pseudomonadati</taxon>
        <taxon>Bacteroidota</taxon>
        <taxon>Sphingobacteriia</taxon>
        <taxon>Sphingobacteriales</taxon>
        <taxon>Sphingobacteriaceae</taxon>
        <taxon>Sphingobacterium</taxon>
    </lineage>
</organism>
<evidence type="ECO:0000313" key="2">
    <source>
        <dbReference type="Proteomes" id="UP001221558"/>
    </source>
</evidence>